<accession>A0A4Z0PF33</accession>
<name>A0A4Z0PF33_9BACT</name>
<proteinExistence type="predicted"/>
<reference evidence="1 2" key="1">
    <citation type="submission" date="2019-04" db="EMBL/GenBank/DDBJ databases">
        <authorList>
            <person name="Feng G."/>
            <person name="Zhang J."/>
            <person name="Zhu H."/>
        </authorList>
    </citation>
    <scope>NUCLEOTIDE SEQUENCE [LARGE SCALE GENOMIC DNA]</scope>
    <source>
        <strain evidence="1 2">JCM 17223</strain>
    </source>
</reference>
<comment type="caution">
    <text evidence="1">The sequence shown here is derived from an EMBL/GenBank/DDBJ whole genome shotgun (WGS) entry which is preliminary data.</text>
</comment>
<dbReference type="InterPro" id="IPR036866">
    <property type="entry name" value="RibonucZ/Hydroxyglut_hydro"/>
</dbReference>
<dbReference type="Gene3D" id="3.60.15.10">
    <property type="entry name" value="Ribonuclease Z/Hydroxyacylglutathione hydrolase-like"/>
    <property type="match status" value="1"/>
</dbReference>
<evidence type="ECO:0000313" key="1">
    <source>
        <dbReference type="EMBL" id="TGE12852.1"/>
    </source>
</evidence>
<dbReference type="RefSeq" id="WP_135499554.1">
    <property type="nucleotide sequence ID" value="NZ_SRLD01000060.1"/>
</dbReference>
<dbReference type="Proteomes" id="UP000297739">
    <property type="component" value="Unassembled WGS sequence"/>
</dbReference>
<evidence type="ECO:0000313" key="2">
    <source>
        <dbReference type="Proteomes" id="UP000297739"/>
    </source>
</evidence>
<dbReference type="EMBL" id="SRLD01000060">
    <property type="protein sequence ID" value="TGE12852.1"/>
    <property type="molecule type" value="Genomic_DNA"/>
</dbReference>
<keyword evidence="2" id="KW-1185">Reference proteome</keyword>
<dbReference type="AlphaFoldDB" id="A0A4Z0PF33"/>
<organism evidence="1 2">
    <name type="scientific">Hymenobacter elongatus</name>
    <dbReference type="NCBI Taxonomy" id="877208"/>
    <lineage>
        <taxon>Bacteria</taxon>
        <taxon>Pseudomonadati</taxon>
        <taxon>Bacteroidota</taxon>
        <taxon>Cytophagia</taxon>
        <taxon>Cytophagales</taxon>
        <taxon>Hymenobacteraceae</taxon>
        <taxon>Hymenobacter</taxon>
    </lineage>
</organism>
<sequence>MDRYSLGPEHALRAHLVLRGALLLPLRWGTFNMAFHSWTESMGRLQAAAALQVPAALLLPRPGQRMDVEDGAYSAEWWR</sequence>
<protein>
    <submittedName>
        <fullName evidence="1">Uncharacterized protein</fullName>
    </submittedName>
</protein>
<gene>
    <name evidence="1" type="ORF">E5J99_19845</name>
</gene>